<name>A0ABS4QTL5_9HYPH</name>
<evidence type="ECO:0000313" key="2">
    <source>
        <dbReference type="Proteomes" id="UP000730739"/>
    </source>
</evidence>
<accession>A0ABS4QTL5</accession>
<evidence type="ECO:0000313" key="1">
    <source>
        <dbReference type="EMBL" id="MBP2233994.1"/>
    </source>
</evidence>
<comment type="caution">
    <text evidence="1">The sequence shown here is derived from an EMBL/GenBank/DDBJ whole genome shotgun (WGS) entry which is preliminary data.</text>
</comment>
<protein>
    <submittedName>
        <fullName evidence="1">Membrane protein</fullName>
    </submittedName>
</protein>
<keyword evidence="2" id="KW-1185">Reference proteome</keyword>
<reference evidence="1 2" key="1">
    <citation type="submission" date="2021-03" db="EMBL/GenBank/DDBJ databases">
        <title>Genomic Encyclopedia of Type Strains, Phase IV (KMG-IV): sequencing the most valuable type-strain genomes for metagenomic binning, comparative biology and taxonomic classification.</title>
        <authorList>
            <person name="Goeker M."/>
        </authorList>
    </citation>
    <scope>NUCLEOTIDE SEQUENCE [LARGE SCALE GENOMIC DNA]</scope>
    <source>
        <strain evidence="1 2">DSM 13372</strain>
    </source>
</reference>
<dbReference type="Proteomes" id="UP000730739">
    <property type="component" value="Unassembled WGS sequence"/>
</dbReference>
<sequence>MSPGDRVFPGAPIALIKPPVDGVAEAIRSATALGWSRSSANDIEFAIRQLVEVAVRALSPGVNDPHTAISVVDRLGAALCDLAPLRLPSGIVLHEGKPSLVMPAVDYDALVDVMFHMIRQSGSGSTAVLIRVLDVLTAVVSCERQPKRVATLQRHADLVMGDACRSVANPDDLGDVRKRYRGFVAMKLSGPAGYLEAMASEQKACPSSQPHDPTAISGEI</sequence>
<proteinExistence type="predicted"/>
<dbReference type="InterPro" id="IPR018723">
    <property type="entry name" value="DUF2254_membrane"/>
</dbReference>
<dbReference type="EMBL" id="JAGILA010000001">
    <property type="protein sequence ID" value="MBP2233994.1"/>
    <property type="molecule type" value="Genomic_DNA"/>
</dbReference>
<dbReference type="Pfam" id="PF10011">
    <property type="entry name" value="DUF2254"/>
    <property type="match status" value="1"/>
</dbReference>
<gene>
    <name evidence="1" type="ORF">J2Z31_000484</name>
</gene>
<organism evidence="1 2">
    <name type="scientific">Sinorhizobium kostiense</name>
    <dbReference type="NCBI Taxonomy" id="76747"/>
    <lineage>
        <taxon>Bacteria</taxon>
        <taxon>Pseudomonadati</taxon>
        <taxon>Pseudomonadota</taxon>
        <taxon>Alphaproteobacteria</taxon>
        <taxon>Hyphomicrobiales</taxon>
        <taxon>Rhizobiaceae</taxon>
        <taxon>Sinorhizobium/Ensifer group</taxon>
        <taxon>Sinorhizobium</taxon>
    </lineage>
</organism>